<keyword evidence="4" id="KW-0233">DNA recombination</keyword>
<dbReference type="PROSITE" id="PS51898">
    <property type="entry name" value="TYR_RECOMBINASE"/>
    <property type="match status" value="1"/>
</dbReference>
<accession>A0A2R8BLT2</accession>
<proteinExistence type="inferred from homology"/>
<dbReference type="InterPro" id="IPR011010">
    <property type="entry name" value="DNA_brk_join_enz"/>
</dbReference>
<dbReference type="InterPro" id="IPR013762">
    <property type="entry name" value="Integrase-like_cat_sf"/>
</dbReference>
<dbReference type="Gene3D" id="1.10.150.130">
    <property type="match status" value="1"/>
</dbReference>
<evidence type="ECO:0000256" key="3">
    <source>
        <dbReference type="ARBA" id="ARBA00023125"/>
    </source>
</evidence>
<evidence type="ECO:0000313" key="6">
    <source>
        <dbReference type="EMBL" id="SPH24388.1"/>
    </source>
</evidence>
<evidence type="ECO:0000259" key="5">
    <source>
        <dbReference type="PROSITE" id="PS51898"/>
    </source>
</evidence>
<feature type="domain" description="Tyr recombinase" evidence="5">
    <location>
        <begin position="126"/>
        <end position="336"/>
    </location>
</feature>
<keyword evidence="2" id="KW-0229">DNA integration</keyword>
<dbReference type="PANTHER" id="PTHR30349">
    <property type="entry name" value="PHAGE INTEGRASE-RELATED"/>
    <property type="match status" value="1"/>
</dbReference>
<name>A0A2R8BLT2_9RHOB</name>
<dbReference type="InterPro" id="IPR050090">
    <property type="entry name" value="Tyrosine_recombinase_XerCD"/>
</dbReference>
<dbReference type="InterPro" id="IPR002104">
    <property type="entry name" value="Integrase_catalytic"/>
</dbReference>
<dbReference type="GO" id="GO:0015074">
    <property type="term" value="P:DNA integration"/>
    <property type="evidence" value="ECO:0007669"/>
    <property type="project" value="UniProtKB-KW"/>
</dbReference>
<sequence length="353" mass="39608">MSKRISENLRIKRKYLVWLQDAKGLSPASIDKAAAAISAYEDYLGKADFRAFHSERARGFKRHLASQRHARTGAKLSSATVGSILRDVKAFFHWLADQPGYRSKISHADAEFLTPERKSEVARRLGLWKPHPSPADARHVVSGMPADTVIQRRDRALVAFLFLTASRESAAISLRLGHVDLRNACVQFDGRDVDTKFGKSFTTGFFPIGTEIEEIVRDWISELKAVHRFGDSDPLFPKTLVRVGPSGQFEVLGITRERWAGPSSAAQIFKRAFAAASLPPYSPHRVRDTIVELANEHCRTPEQIKAWSQNMAHDDVLTTLRSYGTVSSGRQLELLARFRQPDNDEGCDLIERD</sequence>
<protein>
    <submittedName>
        <fullName evidence="6">Tyrosine recombinase XerC</fullName>
    </submittedName>
</protein>
<dbReference type="AlphaFoldDB" id="A0A2R8BLT2"/>
<reference evidence="6 7" key="1">
    <citation type="submission" date="2018-03" db="EMBL/GenBank/DDBJ databases">
        <authorList>
            <person name="Keele B.F."/>
        </authorList>
    </citation>
    <scope>NUCLEOTIDE SEQUENCE [LARGE SCALE GENOMIC DNA]</scope>
    <source>
        <strain evidence="6 7">CECT 8626</strain>
    </source>
</reference>
<dbReference type="PANTHER" id="PTHR30349:SF41">
    <property type="entry name" value="INTEGRASE_RECOMBINASE PROTEIN MJ0367-RELATED"/>
    <property type="match status" value="1"/>
</dbReference>
<evidence type="ECO:0000313" key="7">
    <source>
        <dbReference type="Proteomes" id="UP000244924"/>
    </source>
</evidence>
<dbReference type="Pfam" id="PF00589">
    <property type="entry name" value="Phage_integrase"/>
    <property type="match status" value="1"/>
</dbReference>
<dbReference type="Gene3D" id="1.10.443.10">
    <property type="entry name" value="Intergrase catalytic core"/>
    <property type="match status" value="1"/>
</dbReference>
<dbReference type="RefSeq" id="WP_108854398.1">
    <property type="nucleotide sequence ID" value="NZ_OMOQ01000003.1"/>
</dbReference>
<dbReference type="Proteomes" id="UP000244924">
    <property type="component" value="Unassembled WGS sequence"/>
</dbReference>
<dbReference type="CDD" id="cd00397">
    <property type="entry name" value="DNA_BRE_C"/>
    <property type="match status" value="1"/>
</dbReference>
<dbReference type="GO" id="GO:0003677">
    <property type="term" value="F:DNA binding"/>
    <property type="evidence" value="ECO:0007669"/>
    <property type="project" value="UniProtKB-KW"/>
</dbReference>
<dbReference type="GO" id="GO:0006310">
    <property type="term" value="P:DNA recombination"/>
    <property type="evidence" value="ECO:0007669"/>
    <property type="project" value="UniProtKB-KW"/>
</dbReference>
<dbReference type="EMBL" id="OMOQ01000003">
    <property type="protein sequence ID" value="SPH24388.1"/>
    <property type="molecule type" value="Genomic_DNA"/>
</dbReference>
<dbReference type="SUPFAM" id="SSF56349">
    <property type="entry name" value="DNA breaking-rejoining enzymes"/>
    <property type="match status" value="1"/>
</dbReference>
<keyword evidence="7" id="KW-1185">Reference proteome</keyword>
<dbReference type="OrthoDB" id="7354488at2"/>
<dbReference type="InterPro" id="IPR010998">
    <property type="entry name" value="Integrase_recombinase_N"/>
</dbReference>
<evidence type="ECO:0000256" key="4">
    <source>
        <dbReference type="ARBA" id="ARBA00023172"/>
    </source>
</evidence>
<keyword evidence="3" id="KW-0238">DNA-binding</keyword>
<evidence type="ECO:0000256" key="2">
    <source>
        <dbReference type="ARBA" id="ARBA00022908"/>
    </source>
</evidence>
<evidence type="ECO:0000256" key="1">
    <source>
        <dbReference type="ARBA" id="ARBA00008857"/>
    </source>
</evidence>
<organism evidence="6 7">
    <name type="scientific">Albidovulum aquaemixtae</name>
    <dbReference type="NCBI Taxonomy" id="1542388"/>
    <lineage>
        <taxon>Bacteria</taxon>
        <taxon>Pseudomonadati</taxon>
        <taxon>Pseudomonadota</taxon>
        <taxon>Alphaproteobacteria</taxon>
        <taxon>Rhodobacterales</taxon>
        <taxon>Paracoccaceae</taxon>
        <taxon>Albidovulum</taxon>
    </lineage>
</organism>
<gene>
    <name evidence="6" type="primary">xerC_4</name>
    <name evidence="6" type="ORF">DEA8626_03440</name>
</gene>
<comment type="similarity">
    <text evidence="1">Belongs to the 'phage' integrase family.</text>
</comment>